<keyword evidence="4 6" id="KW-0131">Cell cycle</keyword>
<name>A0A4R6AQW5_9RHOB</name>
<dbReference type="NCBIfam" id="TIGR01222">
    <property type="entry name" value="minC"/>
    <property type="match status" value="1"/>
</dbReference>
<feature type="domain" description="Septum formation inhibitor MinC N-terminal" evidence="9">
    <location>
        <begin position="21"/>
        <end position="91"/>
    </location>
</feature>
<dbReference type="RefSeq" id="WP_133343376.1">
    <property type="nucleotide sequence ID" value="NZ_SMZO01000030.1"/>
</dbReference>
<dbReference type="PANTHER" id="PTHR34108">
    <property type="entry name" value="SEPTUM SITE-DETERMINING PROTEIN MINC"/>
    <property type="match status" value="1"/>
</dbReference>
<evidence type="ECO:0000256" key="5">
    <source>
        <dbReference type="ARBA" id="ARBA00025606"/>
    </source>
</evidence>
<dbReference type="Gene3D" id="3.30.70.260">
    <property type="match status" value="1"/>
</dbReference>
<proteinExistence type="inferred from homology"/>
<evidence type="ECO:0000256" key="1">
    <source>
        <dbReference type="ARBA" id="ARBA00006291"/>
    </source>
</evidence>
<reference evidence="10 11" key="1">
    <citation type="submission" date="2019-03" db="EMBL/GenBank/DDBJ databases">
        <title>Rhodobacteraceae bacterium SM1902, a new member of the family Rhodobacteraceae isolated from Yantai.</title>
        <authorList>
            <person name="Sun Y."/>
        </authorList>
    </citation>
    <scope>NUCLEOTIDE SEQUENCE [LARGE SCALE GENOMIC DNA]</scope>
    <source>
        <strain evidence="10 11">SM1902</strain>
    </source>
</reference>
<comment type="subunit">
    <text evidence="6">Interacts with MinD and FtsZ.</text>
</comment>
<evidence type="ECO:0000256" key="2">
    <source>
        <dbReference type="ARBA" id="ARBA00022618"/>
    </source>
</evidence>
<dbReference type="GO" id="GO:1901891">
    <property type="term" value="P:regulation of cell septum assembly"/>
    <property type="evidence" value="ECO:0007669"/>
    <property type="project" value="InterPro"/>
</dbReference>
<dbReference type="Proteomes" id="UP000294562">
    <property type="component" value="Unassembled WGS sequence"/>
</dbReference>
<dbReference type="GO" id="GO:0051302">
    <property type="term" value="P:regulation of cell division"/>
    <property type="evidence" value="ECO:0007669"/>
    <property type="project" value="InterPro"/>
</dbReference>
<dbReference type="Pfam" id="PF03775">
    <property type="entry name" value="MinC_C"/>
    <property type="match status" value="1"/>
</dbReference>
<evidence type="ECO:0000313" key="10">
    <source>
        <dbReference type="EMBL" id="TDL86450.1"/>
    </source>
</evidence>
<dbReference type="InterPro" id="IPR005526">
    <property type="entry name" value="Septum_form_inhib_MinC_C"/>
</dbReference>
<comment type="function">
    <text evidence="5 6">Cell division inhibitor that blocks the formation of polar Z ring septums. Rapidly oscillates between the poles of the cell to destabilize FtsZ filaments that have formed before they mature into polar Z rings. Prevents FtsZ polymerization.</text>
</comment>
<dbReference type="InterPro" id="IPR036145">
    <property type="entry name" value="MinC_C_sf"/>
</dbReference>
<dbReference type="AlphaFoldDB" id="A0A4R6AQW5"/>
<dbReference type="OrthoDB" id="9794530at2"/>
<organism evidence="10 11">
    <name type="scientific">Meridianimarinicoccus aquatilis</name>
    <dbReference type="NCBI Taxonomy" id="2552766"/>
    <lineage>
        <taxon>Bacteria</taxon>
        <taxon>Pseudomonadati</taxon>
        <taxon>Pseudomonadota</taxon>
        <taxon>Alphaproteobacteria</taxon>
        <taxon>Rhodobacterales</taxon>
        <taxon>Paracoccaceae</taxon>
        <taxon>Meridianimarinicoccus</taxon>
    </lineage>
</organism>
<dbReference type="GO" id="GO:0000902">
    <property type="term" value="P:cell morphogenesis"/>
    <property type="evidence" value="ECO:0007669"/>
    <property type="project" value="InterPro"/>
</dbReference>
<keyword evidence="2 6" id="KW-0132">Cell division</keyword>
<evidence type="ECO:0000259" key="8">
    <source>
        <dbReference type="Pfam" id="PF03775"/>
    </source>
</evidence>
<comment type="similarity">
    <text evidence="1 6">Belongs to the MinC family.</text>
</comment>
<feature type="domain" description="Septum formation inhibitor MinC C-terminal" evidence="8">
    <location>
        <begin position="155"/>
        <end position="254"/>
    </location>
</feature>
<evidence type="ECO:0000313" key="11">
    <source>
        <dbReference type="Proteomes" id="UP000294562"/>
    </source>
</evidence>
<evidence type="ECO:0000256" key="7">
    <source>
        <dbReference type="SAM" id="MobiDB-lite"/>
    </source>
</evidence>
<dbReference type="SUPFAM" id="SSF63848">
    <property type="entry name" value="Cell-division inhibitor MinC, C-terminal domain"/>
    <property type="match status" value="1"/>
</dbReference>
<accession>A0A4R6AQW5</accession>
<feature type="region of interest" description="Disordered" evidence="7">
    <location>
        <begin position="123"/>
        <end position="149"/>
    </location>
</feature>
<dbReference type="HAMAP" id="MF_00267">
    <property type="entry name" value="MinC"/>
    <property type="match status" value="1"/>
</dbReference>
<evidence type="ECO:0000256" key="3">
    <source>
        <dbReference type="ARBA" id="ARBA00023210"/>
    </source>
</evidence>
<dbReference type="Pfam" id="PF05209">
    <property type="entry name" value="MinC_N"/>
    <property type="match status" value="1"/>
</dbReference>
<dbReference type="PANTHER" id="PTHR34108:SF1">
    <property type="entry name" value="SEPTUM SITE-DETERMINING PROTEIN MINC"/>
    <property type="match status" value="1"/>
</dbReference>
<comment type="caution">
    <text evidence="10">The sequence shown here is derived from an EMBL/GenBank/DDBJ whole genome shotgun (WGS) entry which is preliminary data.</text>
</comment>
<gene>
    <name evidence="6 10" type="primary">minC</name>
    <name evidence="10" type="ORF">E2L05_13210</name>
</gene>
<dbReference type="Gene3D" id="2.160.20.70">
    <property type="match status" value="1"/>
</dbReference>
<dbReference type="InterPro" id="IPR016098">
    <property type="entry name" value="CAP/MinC_C"/>
</dbReference>
<dbReference type="EMBL" id="SMZO01000030">
    <property type="protein sequence ID" value="TDL86450.1"/>
    <property type="molecule type" value="Genomic_DNA"/>
</dbReference>
<keyword evidence="3 6" id="KW-0717">Septation</keyword>
<evidence type="ECO:0000256" key="4">
    <source>
        <dbReference type="ARBA" id="ARBA00023306"/>
    </source>
</evidence>
<evidence type="ECO:0000259" key="9">
    <source>
        <dbReference type="Pfam" id="PF05209"/>
    </source>
</evidence>
<dbReference type="GO" id="GO:0000917">
    <property type="term" value="P:division septum assembly"/>
    <property type="evidence" value="ECO:0007669"/>
    <property type="project" value="UniProtKB-KW"/>
</dbReference>
<keyword evidence="11" id="KW-1185">Reference proteome</keyword>
<dbReference type="InterPro" id="IPR007874">
    <property type="entry name" value="MinC_N"/>
</dbReference>
<protein>
    <recommendedName>
        <fullName evidence="6">Probable septum site-determining protein MinC</fullName>
    </recommendedName>
</protein>
<dbReference type="InterPro" id="IPR013033">
    <property type="entry name" value="MinC"/>
</dbReference>
<evidence type="ECO:0000256" key="6">
    <source>
        <dbReference type="HAMAP-Rule" id="MF_00267"/>
    </source>
</evidence>
<sequence length="259" mass="27790">MNSHTPTDSRDAAVDTAPAPFNLRSRFITAVVVKLSGPVGEPFYSALDLMIRQAPHFFVGAPLVIDVELASSLQDKADFLRLAREMRNRRLFAIGIQNGTEEQSVAASHAGLLALQGGRDTALEAKRPKDRTAQAPDSTKVPDPPQDPAKVETLIVTDPVRSGQRVFAGNGDLIVVNSVSAGAELVAHGNIHVYGAMRGRALAGVNGDTAARIFCQSLEAELIAISGLYKTSDDFDPSVLKQRTQAYLQDDTLCLDILK</sequence>
<feature type="compositionally biased region" description="Basic and acidic residues" evidence="7">
    <location>
        <begin position="123"/>
        <end position="132"/>
    </location>
</feature>